<comment type="catalytic activity">
    <reaction evidence="1">
        <text>uridine(34) in tRNA + AH2 + O2 = 5-hydroxyuridine(34) in tRNA + A + H2O</text>
        <dbReference type="Rhea" id="RHEA:64224"/>
        <dbReference type="Rhea" id="RHEA-COMP:11727"/>
        <dbReference type="Rhea" id="RHEA-COMP:13381"/>
        <dbReference type="ChEBI" id="CHEBI:13193"/>
        <dbReference type="ChEBI" id="CHEBI:15377"/>
        <dbReference type="ChEBI" id="CHEBI:15379"/>
        <dbReference type="ChEBI" id="CHEBI:17499"/>
        <dbReference type="ChEBI" id="CHEBI:65315"/>
        <dbReference type="ChEBI" id="CHEBI:136877"/>
    </reaction>
</comment>
<dbReference type="InterPro" id="IPR040503">
    <property type="entry name" value="TRHO_N"/>
</dbReference>
<reference evidence="3 4" key="1">
    <citation type="submission" date="2018-07" db="EMBL/GenBank/DDBJ databases">
        <title>Genomic Encyclopedia of Type Strains, Phase III (KMG-III): the genomes of soil and plant-associated and newly described type strains.</title>
        <authorList>
            <person name="Whitman W."/>
        </authorList>
    </citation>
    <scope>NUCLEOTIDE SEQUENCE [LARGE SCALE GENOMIC DNA]</scope>
    <source>
        <strain evidence="3 4">CECT 8236</strain>
    </source>
</reference>
<evidence type="ECO:0000313" key="3">
    <source>
        <dbReference type="EMBL" id="RED66310.1"/>
    </source>
</evidence>
<dbReference type="Gene3D" id="3.40.250.10">
    <property type="entry name" value="Rhodanese-like domain"/>
    <property type="match status" value="1"/>
</dbReference>
<comment type="caution">
    <text evidence="3">The sequence shown here is derived from an EMBL/GenBank/DDBJ whole genome shotgun (WGS) entry which is preliminary data.</text>
</comment>
<dbReference type="RefSeq" id="WP_115991235.1">
    <property type="nucleotide sequence ID" value="NZ_QRDY01000001.1"/>
</dbReference>
<dbReference type="EMBL" id="QRDY01000001">
    <property type="protein sequence ID" value="RED66310.1"/>
    <property type="molecule type" value="Genomic_DNA"/>
</dbReference>
<sequence length="300" mass="34433">MTTDYRILLFYKYVPVQDAEAYAAEHLQYCKELGVKGRILIADEGINGTLSGTIEQTESYMETMRSNPLFADLLFKIDESEGHAFKKLFVRYKKELVTLRYDKKLNPHTDGGERLSPKEFHEYLQRDDVLILDGRSNYEYDLGHFRNAVKPELETFREFPEWIRDNLAEHKDKKILTYCTGGIRCEMLTAVLKNEGFESVYQLDGGIVTYGKDPEVQGRGFDGNCYVFDERVSVRINQTDEHILVGECHHCGTPTDRYANCTDDTCHLQHLSCEPCETEKKGYCSAECEEHDLVASGSTL</sequence>
<comment type="similarity">
    <text evidence="1">Belongs to the TrhO family.</text>
</comment>
<dbReference type="PROSITE" id="PS50206">
    <property type="entry name" value="RHODANESE_3"/>
    <property type="match status" value="1"/>
</dbReference>
<dbReference type="InterPro" id="IPR001763">
    <property type="entry name" value="Rhodanese-like_dom"/>
</dbReference>
<dbReference type="SUPFAM" id="SSF52821">
    <property type="entry name" value="Rhodanese/Cell cycle control phosphatase"/>
    <property type="match status" value="1"/>
</dbReference>
<dbReference type="Proteomes" id="UP000256869">
    <property type="component" value="Unassembled WGS sequence"/>
</dbReference>
<evidence type="ECO:0000313" key="4">
    <source>
        <dbReference type="Proteomes" id="UP000256869"/>
    </source>
</evidence>
<dbReference type="Pfam" id="PF00581">
    <property type="entry name" value="Rhodanese"/>
    <property type="match status" value="1"/>
</dbReference>
<dbReference type="InterPro" id="IPR020936">
    <property type="entry name" value="TrhO"/>
</dbReference>
<dbReference type="PANTHER" id="PTHR43268:SF3">
    <property type="entry name" value="RHODANESE-LIKE DOMAIN-CONTAINING PROTEIN 7-RELATED"/>
    <property type="match status" value="1"/>
</dbReference>
<dbReference type="CDD" id="cd01518">
    <property type="entry name" value="RHOD_YceA"/>
    <property type="match status" value="1"/>
</dbReference>
<dbReference type="NCBIfam" id="NF001135">
    <property type="entry name" value="PRK00142.1-3"/>
    <property type="match status" value="1"/>
</dbReference>
<dbReference type="HAMAP" id="MF_00469">
    <property type="entry name" value="TrhO"/>
    <property type="match status" value="1"/>
</dbReference>
<dbReference type="InterPro" id="IPR036873">
    <property type="entry name" value="Rhodanese-like_dom_sf"/>
</dbReference>
<dbReference type="Pfam" id="PF12368">
    <property type="entry name" value="Rhodanese_C"/>
    <property type="match status" value="1"/>
</dbReference>
<organism evidence="3 4">
    <name type="scientific">Cohnella lupini</name>
    <dbReference type="NCBI Taxonomy" id="1294267"/>
    <lineage>
        <taxon>Bacteria</taxon>
        <taxon>Bacillati</taxon>
        <taxon>Bacillota</taxon>
        <taxon>Bacilli</taxon>
        <taxon>Bacillales</taxon>
        <taxon>Paenibacillaceae</taxon>
        <taxon>Cohnella</taxon>
    </lineage>
</organism>
<name>A0A3D9IWV6_9BACL</name>
<keyword evidence="1" id="KW-0819">tRNA processing</keyword>
<keyword evidence="1" id="KW-0560">Oxidoreductase</keyword>
<dbReference type="AlphaFoldDB" id="A0A3D9IWV6"/>
<dbReference type="SMART" id="SM00450">
    <property type="entry name" value="RHOD"/>
    <property type="match status" value="1"/>
</dbReference>
<feature type="domain" description="Rhodanese" evidence="2">
    <location>
        <begin position="125"/>
        <end position="219"/>
    </location>
</feature>
<dbReference type="NCBIfam" id="NF001134">
    <property type="entry name" value="PRK00142.1-2"/>
    <property type="match status" value="1"/>
</dbReference>
<dbReference type="InterPro" id="IPR022111">
    <property type="entry name" value="Rhodanese_C"/>
</dbReference>
<dbReference type="OrthoDB" id="9778326at2"/>
<dbReference type="GO" id="GO:0016705">
    <property type="term" value="F:oxidoreductase activity, acting on paired donors, with incorporation or reduction of molecular oxygen"/>
    <property type="evidence" value="ECO:0007669"/>
    <property type="project" value="UniProtKB-UniRule"/>
</dbReference>
<dbReference type="EC" id="1.14.-.-" evidence="1"/>
<protein>
    <recommendedName>
        <fullName evidence="1">tRNA uridine(34) hydroxylase</fullName>
        <ecNumber evidence="1">1.14.-.-</ecNumber>
    </recommendedName>
    <alternativeName>
        <fullName evidence="1">tRNA hydroxylation protein O</fullName>
    </alternativeName>
</protein>
<gene>
    <name evidence="1" type="primary">trhO</name>
    <name evidence="3" type="ORF">DFP95_101809</name>
</gene>
<evidence type="ECO:0000256" key="1">
    <source>
        <dbReference type="HAMAP-Rule" id="MF_00469"/>
    </source>
</evidence>
<dbReference type="GO" id="GO:0006400">
    <property type="term" value="P:tRNA modification"/>
    <property type="evidence" value="ECO:0007669"/>
    <property type="project" value="UniProtKB-UniRule"/>
</dbReference>
<accession>A0A3D9IWV6</accession>
<comment type="function">
    <text evidence="1">Catalyzes oxygen-dependent 5-hydroxyuridine (ho5U) modification at position 34 in tRNAs.</text>
</comment>
<keyword evidence="4" id="KW-1185">Reference proteome</keyword>
<dbReference type="Gene3D" id="3.30.70.100">
    <property type="match status" value="1"/>
</dbReference>
<evidence type="ECO:0000259" key="2">
    <source>
        <dbReference type="PROSITE" id="PS50206"/>
    </source>
</evidence>
<dbReference type="PANTHER" id="PTHR43268">
    <property type="entry name" value="THIOSULFATE SULFURTRANSFERASE/RHODANESE-LIKE DOMAIN-CONTAINING PROTEIN 2"/>
    <property type="match status" value="1"/>
</dbReference>
<dbReference type="Pfam" id="PF17773">
    <property type="entry name" value="UPF0176_N"/>
    <property type="match status" value="1"/>
</dbReference>
<proteinExistence type="inferred from homology"/>